<dbReference type="EnsemblPlants" id="Pp3c12_23190V3.1">
    <property type="protein sequence ID" value="PAC:32973636.CDS.1"/>
    <property type="gene ID" value="Pp3c12_23190"/>
</dbReference>
<evidence type="ECO:0000313" key="1">
    <source>
        <dbReference type="EMBL" id="PNR44260.1"/>
    </source>
</evidence>
<proteinExistence type="predicted"/>
<dbReference type="Gramene" id="Pp3c12_23190V3.1">
    <property type="protein sequence ID" value="PAC:32973636.CDS.1"/>
    <property type="gene ID" value="Pp3c12_23190"/>
</dbReference>
<dbReference type="InParanoid" id="A0A2K1JRV2"/>
<reference evidence="1 3" key="1">
    <citation type="journal article" date="2008" name="Science">
        <title>The Physcomitrella genome reveals evolutionary insights into the conquest of land by plants.</title>
        <authorList>
            <person name="Rensing S."/>
            <person name="Lang D."/>
            <person name="Zimmer A."/>
            <person name="Terry A."/>
            <person name="Salamov A."/>
            <person name="Shapiro H."/>
            <person name="Nishiyama T."/>
            <person name="Perroud P.-F."/>
            <person name="Lindquist E."/>
            <person name="Kamisugi Y."/>
            <person name="Tanahashi T."/>
            <person name="Sakakibara K."/>
            <person name="Fujita T."/>
            <person name="Oishi K."/>
            <person name="Shin-I T."/>
            <person name="Kuroki Y."/>
            <person name="Toyoda A."/>
            <person name="Suzuki Y."/>
            <person name="Hashimoto A."/>
            <person name="Yamaguchi K."/>
            <person name="Sugano A."/>
            <person name="Kohara Y."/>
            <person name="Fujiyama A."/>
            <person name="Anterola A."/>
            <person name="Aoki S."/>
            <person name="Ashton N."/>
            <person name="Barbazuk W.B."/>
            <person name="Barker E."/>
            <person name="Bennetzen J."/>
            <person name="Bezanilla M."/>
            <person name="Blankenship R."/>
            <person name="Cho S.H."/>
            <person name="Dutcher S."/>
            <person name="Estelle M."/>
            <person name="Fawcett J.A."/>
            <person name="Gundlach H."/>
            <person name="Hanada K."/>
            <person name="Heyl A."/>
            <person name="Hicks K.A."/>
            <person name="Hugh J."/>
            <person name="Lohr M."/>
            <person name="Mayer K."/>
            <person name="Melkozernov A."/>
            <person name="Murata T."/>
            <person name="Nelson D."/>
            <person name="Pils B."/>
            <person name="Prigge M."/>
            <person name="Reiss B."/>
            <person name="Renner T."/>
            <person name="Rombauts S."/>
            <person name="Rushton P."/>
            <person name="Sanderfoot A."/>
            <person name="Schween G."/>
            <person name="Shiu S.-H."/>
            <person name="Stueber K."/>
            <person name="Theodoulou F.L."/>
            <person name="Tu H."/>
            <person name="Van de Peer Y."/>
            <person name="Verrier P.J."/>
            <person name="Waters E."/>
            <person name="Wood A."/>
            <person name="Yang L."/>
            <person name="Cove D."/>
            <person name="Cuming A."/>
            <person name="Hasebe M."/>
            <person name="Lucas S."/>
            <person name="Mishler D.B."/>
            <person name="Reski R."/>
            <person name="Grigoriev I."/>
            <person name="Quatrano R.S."/>
            <person name="Boore J.L."/>
        </authorList>
    </citation>
    <scope>NUCLEOTIDE SEQUENCE [LARGE SCALE GENOMIC DNA]</scope>
    <source>
        <strain evidence="2 3">cv. Gransden 2004</strain>
    </source>
</reference>
<evidence type="ECO:0000313" key="2">
    <source>
        <dbReference type="EnsemblPlants" id="PAC:32973636.CDS.1"/>
    </source>
</evidence>
<reference evidence="2" key="3">
    <citation type="submission" date="2020-12" db="UniProtKB">
        <authorList>
            <consortium name="EnsemblPlants"/>
        </authorList>
    </citation>
    <scope>IDENTIFICATION</scope>
</reference>
<dbReference type="EMBL" id="ABEU02000012">
    <property type="protein sequence ID" value="PNR44260.1"/>
    <property type="molecule type" value="Genomic_DNA"/>
</dbReference>
<organism evidence="1">
    <name type="scientific">Physcomitrium patens</name>
    <name type="common">Spreading-leaved earth moss</name>
    <name type="synonym">Physcomitrella patens</name>
    <dbReference type="NCBI Taxonomy" id="3218"/>
    <lineage>
        <taxon>Eukaryota</taxon>
        <taxon>Viridiplantae</taxon>
        <taxon>Streptophyta</taxon>
        <taxon>Embryophyta</taxon>
        <taxon>Bryophyta</taxon>
        <taxon>Bryophytina</taxon>
        <taxon>Bryopsida</taxon>
        <taxon>Funariidae</taxon>
        <taxon>Funariales</taxon>
        <taxon>Funariaceae</taxon>
        <taxon>Physcomitrium</taxon>
    </lineage>
</organism>
<sequence>MAGGSMSSSPTCPVIKQPQPINPKKFPFFRLISEDIFINVFVRLELPAYRSCMSRTTSS</sequence>
<reference evidence="1 3" key="2">
    <citation type="journal article" date="2018" name="Plant J.">
        <title>The Physcomitrella patens chromosome-scale assembly reveals moss genome structure and evolution.</title>
        <authorList>
            <person name="Lang D."/>
            <person name="Ullrich K.K."/>
            <person name="Murat F."/>
            <person name="Fuchs J."/>
            <person name="Jenkins J."/>
            <person name="Haas F.B."/>
            <person name="Piednoel M."/>
            <person name="Gundlach H."/>
            <person name="Van Bel M."/>
            <person name="Meyberg R."/>
            <person name="Vives C."/>
            <person name="Morata J."/>
            <person name="Symeonidi A."/>
            <person name="Hiss M."/>
            <person name="Muchero W."/>
            <person name="Kamisugi Y."/>
            <person name="Saleh O."/>
            <person name="Blanc G."/>
            <person name="Decker E.L."/>
            <person name="van Gessel N."/>
            <person name="Grimwood J."/>
            <person name="Hayes R.D."/>
            <person name="Graham S.W."/>
            <person name="Gunter L.E."/>
            <person name="McDaniel S.F."/>
            <person name="Hoernstein S.N.W."/>
            <person name="Larsson A."/>
            <person name="Li F.W."/>
            <person name="Perroud P.F."/>
            <person name="Phillips J."/>
            <person name="Ranjan P."/>
            <person name="Rokshar D.S."/>
            <person name="Rothfels C.J."/>
            <person name="Schneider L."/>
            <person name="Shu S."/>
            <person name="Stevenson D.W."/>
            <person name="Thummler F."/>
            <person name="Tillich M."/>
            <person name="Villarreal Aguilar J.C."/>
            <person name="Widiez T."/>
            <person name="Wong G.K."/>
            <person name="Wymore A."/>
            <person name="Zhang Y."/>
            <person name="Zimmer A.D."/>
            <person name="Quatrano R.S."/>
            <person name="Mayer K.F.X."/>
            <person name="Goodstein D."/>
            <person name="Casacuberta J.M."/>
            <person name="Vandepoele K."/>
            <person name="Reski R."/>
            <person name="Cuming A.C."/>
            <person name="Tuskan G.A."/>
            <person name="Maumus F."/>
            <person name="Salse J."/>
            <person name="Schmutz J."/>
            <person name="Rensing S.A."/>
        </authorList>
    </citation>
    <scope>NUCLEOTIDE SEQUENCE [LARGE SCALE GENOMIC DNA]</scope>
    <source>
        <strain evidence="2 3">cv. Gransden 2004</strain>
    </source>
</reference>
<evidence type="ECO:0000313" key="3">
    <source>
        <dbReference type="Proteomes" id="UP000006727"/>
    </source>
</evidence>
<keyword evidence="3" id="KW-1185">Reference proteome</keyword>
<accession>A0A2K1JRV2</accession>
<gene>
    <name evidence="1" type="ORF">PHYPA_016644</name>
</gene>
<dbReference type="Proteomes" id="UP000006727">
    <property type="component" value="Chromosome 12"/>
</dbReference>
<name>A0A2K1JRV2_PHYPA</name>
<dbReference type="PaxDb" id="3218-PP1S118_128V6.1"/>
<protein>
    <submittedName>
        <fullName evidence="1 2">Uncharacterized protein</fullName>
    </submittedName>
</protein>
<dbReference type="AlphaFoldDB" id="A0A2K1JRV2"/>